<keyword evidence="4" id="KW-1185">Reference proteome</keyword>
<feature type="signal peptide" evidence="1">
    <location>
        <begin position="1"/>
        <end position="23"/>
    </location>
</feature>
<dbReference type="Pfam" id="PF13609">
    <property type="entry name" value="Porin_4"/>
    <property type="match status" value="1"/>
</dbReference>
<sequence length="398" mass="43282">MNQPQRLALVSALLAAFSMSSHAADGPTYTISGFGTAALTATDTDDVEFARPNQQAGVGKSPRTGVDSNLGIQGMAKMNNWLSFTVQGLARKNARDSWGAELAWAFAKFKVNDELSVRVGRMGMPVYMISDFRQVGYANTMIRPPTEVYRQVNGDSFDGVDLVYQRSFGDTTVTAQAGIGNVSAKITDDNRVKYKPATMIHIVAENGPFTFRVGRADAKVTIEDSEQLEGLLGTLRRVGLSQVANDLSITDVDGSFTSAGFTMDYKNILVQAEYAIRRTDSRIVPDTNSYYAMFGYRFGKITPYYYYGDTKQDNARTYAGLPTSGPLAPITAGVNGVVKAAQQSTNAIGVRWDFAKSAALKVQIDRIKPRDGAGTFLRARPGFQDTVNVYAAGIDFVF</sequence>
<evidence type="ECO:0000313" key="4">
    <source>
        <dbReference type="Proteomes" id="UP000278085"/>
    </source>
</evidence>
<dbReference type="Proteomes" id="UP000278085">
    <property type="component" value="Unassembled WGS sequence"/>
</dbReference>
<dbReference type="InterPro" id="IPR023614">
    <property type="entry name" value="Porin_dom_sf"/>
</dbReference>
<evidence type="ECO:0000313" key="3">
    <source>
        <dbReference type="EMBL" id="RSZ59958.1"/>
    </source>
</evidence>
<dbReference type="AlphaFoldDB" id="A0A430HR14"/>
<reference evidence="3 4" key="1">
    <citation type="submission" date="2018-12" db="EMBL/GenBank/DDBJ databases">
        <authorList>
            <person name="Yang E."/>
        </authorList>
    </citation>
    <scope>NUCLEOTIDE SEQUENCE [LARGE SCALE GENOMIC DNA]</scope>
    <source>
        <strain evidence="3 4">SOD</strain>
    </source>
</reference>
<name>A0A430HR14_9BURK</name>
<evidence type="ECO:0000259" key="2">
    <source>
        <dbReference type="Pfam" id="PF13609"/>
    </source>
</evidence>
<dbReference type="GO" id="GO:0015288">
    <property type="term" value="F:porin activity"/>
    <property type="evidence" value="ECO:0007669"/>
    <property type="project" value="InterPro"/>
</dbReference>
<comment type="caution">
    <text evidence="3">The sequence shown here is derived from an EMBL/GenBank/DDBJ whole genome shotgun (WGS) entry which is preliminary data.</text>
</comment>
<proteinExistence type="predicted"/>
<feature type="domain" description="Porin" evidence="2">
    <location>
        <begin position="11"/>
        <end position="368"/>
    </location>
</feature>
<dbReference type="GO" id="GO:0016020">
    <property type="term" value="C:membrane"/>
    <property type="evidence" value="ECO:0007669"/>
    <property type="project" value="InterPro"/>
</dbReference>
<dbReference type="RefSeq" id="WP_126073319.1">
    <property type="nucleotide sequence ID" value="NZ_CP051166.1"/>
</dbReference>
<dbReference type="SUPFAM" id="SSF56935">
    <property type="entry name" value="Porins"/>
    <property type="match status" value="1"/>
</dbReference>
<gene>
    <name evidence="3" type="ORF">EJB06_07190</name>
</gene>
<protein>
    <submittedName>
        <fullName evidence="3">Porin</fullName>
    </submittedName>
</protein>
<dbReference type="InterPro" id="IPR033900">
    <property type="entry name" value="Gram_neg_porin_domain"/>
</dbReference>
<dbReference type="OrthoDB" id="197869at2"/>
<dbReference type="Gene3D" id="2.40.160.10">
    <property type="entry name" value="Porin"/>
    <property type="match status" value="1"/>
</dbReference>
<keyword evidence="1" id="KW-0732">Signal</keyword>
<dbReference type="EMBL" id="RXLQ01000003">
    <property type="protein sequence ID" value="RSZ59958.1"/>
    <property type="molecule type" value="Genomic_DNA"/>
</dbReference>
<accession>A0A430HR14</accession>
<feature type="chain" id="PRO_5019260062" evidence="1">
    <location>
        <begin position="24"/>
        <end position="398"/>
    </location>
</feature>
<evidence type="ECO:0000256" key="1">
    <source>
        <dbReference type="SAM" id="SignalP"/>
    </source>
</evidence>
<organism evidence="3 4">
    <name type="scientific">Massilia atriviolacea</name>
    <dbReference type="NCBI Taxonomy" id="2495579"/>
    <lineage>
        <taxon>Bacteria</taxon>
        <taxon>Pseudomonadati</taxon>
        <taxon>Pseudomonadota</taxon>
        <taxon>Betaproteobacteria</taxon>
        <taxon>Burkholderiales</taxon>
        <taxon>Oxalobacteraceae</taxon>
        <taxon>Telluria group</taxon>
        <taxon>Massilia</taxon>
    </lineage>
</organism>